<sequence length="78" mass="8755">MFKVVLNRDNLEKAMLRHNLSRKLLAKKIGLSPSYLCRILAGKQAPTAAVRQQLLDYFKGSSFDDLFTIQENGAGNDD</sequence>
<dbReference type="OrthoDB" id="6386941at2"/>
<evidence type="ECO:0000313" key="3">
    <source>
        <dbReference type="Proteomes" id="UP000053947"/>
    </source>
</evidence>
<accession>A0A0W0GKJ7</accession>
<dbReference type="EMBL" id="LFDV01000002">
    <property type="protein sequence ID" value="KTB49071.1"/>
    <property type="molecule type" value="Genomic_DNA"/>
</dbReference>
<dbReference type="Gene3D" id="1.10.260.40">
    <property type="entry name" value="lambda repressor-like DNA-binding domains"/>
    <property type="match status" value="1"/>
</dbReference>
<evidence type="ECO:0000259" key="1">
    <source>
        <dbReference type="PROSITE" id="PS50943"/>
    </source>
</evidence>
<dbReference type="STRING" id="1217799.DEALK_19200"/>
<dbReference type="PROSITE" id="PS50943">
    <property type="entry name" value="HTH_CROC1"/>
    <property type="match status" value="1"/>
</dbReference>
<proteinExistence type="predicted"/>
<dbReference type="Proteomes" id="UP000053947">
    <property type="component" value="Unassembled WGS sequence"/>
</dbReference>
<comment type="caution">
    <text evidence="2">The sequence shown here is derived from an EMBL/GenBank/DDBJ whole genome shotgun (WGS) entry which is preliminary data.</text>
</comment>
<dbReference type="CDD" id="cd00093">
    <property type="entry name" value="HTH_XRE"/>
    <property type="match status" value="1"/>
</dbReference>
<dbReference type="InterPro" id="IPR010982">
    <property type="entry name" value="Lambda_DNA-bd_dom_sf"/>
</dbReference>
<protein>
    <submittedName>
        <fullName evidence="2">Helix-turn-helix protein</fullName>
    </submittedName>
</protein>
<dbReference type="RefSeq" id="WP_058439969.1">
    <property type="nucleotide sequence ID" value="NZ_KQ758903.1"/>
</dbReference>
<evidence type="ECO:0000313" key="2">
    <source>
        <dbReference type="EMBL" id="KTB49071.1"/>
    </source>
</evidence>
<gene>
    <name evidence="2" type="ORF">DEALK_19200</name>
</gene>
<feature type="domain" description="HTH cro/C1-type" evidence="1">
    <location>
        <begin position="11"/>
        <end position="66"/>
    </location>
</feature>
<dbReference type="SMART" id="SM00530">
    <property type="entry name" value="HTH_XRE"/>
    <property type="match status" value="1"/>
</dbReference>
<name>A0A0W0GKJ7_9CHLR</name>
<reference evidence="2 3" key="1">
    <citation type="submission" date="2015-06" db="EMBL/GenBank/DDBJ databases">
        <title>Genome sequence of the organohalide-respiring Dehalogenimonas alkenigignens type strain (IP3-3T).</title>
        <authorList>
            <person name="Key T.A."/>
            <person name="Richmond D.P."/>
            <person name="Bowman K.S."/>
            <person name="Cho Y.-J."/>
            <person name="Chun J."/>
            <person name="da Costa M.S."/>
            <person name="Rainey F.A."/>
            <person name="Moe W.M."/>
        </authorList>
    </citation>
    <scope>NUCLEOTIDE SEQUENCE [LARGE SCALE GENOMIC DNA]</scope>
    <source>
        <strain evidence="2 3">IP3-3</strain>
    </source>
</reference>
<dbReference type="Pfam" id="PF01381">
    <property type="entry name" value="HTH_3"/>
    <property type="match status" value="1"/>
</dbReference>
<dbReference type="SUPFAM" id="SSF47413">
    <property type="entry name" value="lambda repressor-like DNA-binding domains"/>
    <property type="match status" value="1"/>
</dbReference>
<dbReference type="GO" id="GO:0003677">
    <property type="term" value="F:DNA binding"/>
    <property type="evidence" value="ECO:0007669"/>
    <property type="project" value="InterPro"/>
</dbReference>
<dbReference type="AlphaFoldDB" id="A0A0W0GKJ7"/>
<dbReference type="InterPro" id="IPR001387">
    <property type="entry name" value="Cro/C1-type_HTH"/>
</dbReference>
<organism evidence="2 3">
    <name type="scientific">Dehalogenimonas alkenigignens</name>
    <dbReference type="NCBI Taxonomy" id="1217799"/>
    <lineage>
        <taxon>Bacteria</taxon>
        <taxon>Bacillati</taxon>
        <taxon>Chloroflexota</taxon>
        <taxon>Dehalococcoidia</taxon>
        <taxon>Dehalococcoidales</taxon>
        <taxon>Dehalococcoidaceae</taxon>
        <taxon>Dehalogenimonas</taxon>
    </lineage>
</organism>
<keyword evidence="3" id="KW-1185">Reference proteome</keyword>